<reference evidence="1 2" key="1">
    <citation type="submission" date="2019-10" db="EMBL/GenBank/DDBJ databases">
        <title>Rudanella paleaurantiibacter sp. nov., isolated from sludge.</title>
        <authorList>
            <person name="Xu S.Q."/>
        </authorList>
    </citation>
    <scope>NUCLEOTIDE SEQUENCE [LARGE SCALE GENOMIC DNA]</scope>
    <source>
        <strain evidence="1 2">HX-22-17</strain>
    </source>
</reference>
<accession>A0A7J5TX16</accession>
<evidence type="ECO:0000313" key="2">
    <source>
        <dbReference type="Proteomes" id="UP000488299"/>
    </source>
</evidence>
<comment type="caution">
    <text evidence="1">The sequence shown here is derived from an EMBL/GenBank/DDBJ whole genome shotgun (WGS) entry which is preliminary data.</text>
</comment>
<keyword evidence="2" id="KW-1185">Reference proteome</keyword>
<name>A0A7J5TX16_9BACT</name>
<proteinExistence type="predicted"/>
<dbReference type="Proteomes" id="UP000488299">
    <property type="component" value="Unassembled WGS sequence"/>
</dbReference>
<gene>
    <name evidence="1" type="ORF">F5984_16200</name>
</gene>
<dbReference type="AlphaFoldDB" id="A0A7J5TX16"/>
<dbReference type="RefSeq" id="WP_152125287.1">
    <property type="nucleotide sequence ID" value="NZ_WELI01000006.1"/>
</dbReference>
<protein>
    <submittedName>
        <fullName evidence="1">DUF2851 family protein</fullName>
    </submittedName>
</protein>
<evidence type="ECO:0000313" key="1">
    <source>
        <dbReference type="EMBL" id="KAB7729182.1"/>
    </source>
</evidence>
<sequence length="437" mass="49259">MTEAFLYFLWQFQYFDHTALITTEGETVQVLHPGFRNPNAGPDFLNARLLINDVEWAGNVEAHTRASDWVAHRHGYDRAYDNVILHLVWTDDRPALDPLRPMTSRPTRSDGSLLPTLELQARTAPDLLSRYNALTAAPDQIPCAGQFRAVEPLRITSMLDKALLQRLERKAADVRAMYETTQDWEETVYRLLAMNFGFKINTDPMAQLSRAVPLKTLLKHRNSIRQVEAMLFGCSGLLDEVAQPDGYVDELRREYRFLGAKFGLIDNQLPPHVWKWGRLRPANFPTLRLAQFARLVSNHGSLFSLFVGIDDAPAILKKLQVTPSEYWADHYRFGVATNKAAPVLGMASATNILINTVAPLLAAYAHHRDRSEYMDRAIGLLEQLPAEKNTITDHWETLGLGIRTAFDSQASIELFNAFCTPKKCLSCQIGASLVGAR</sequence>
<dbReference type="Pfam" id="PF11013">
    <property type="entry name" value="DUF2851"/>
    <property type="match status" value="1"/>
</dbReference>
<dbReference type="InterPro" id="IPR021272">
    <property type="entry name" value="DUF2851"/>
</dbReference>
<dbReference type="EMBL" id="WELI01000006">
    <property type="protein sequence ID" value="KAB7729182.1"/>
    <property type="molecule type" value="Genomic_DNA"/>
</dbReference>
<organism evidence="1 2">
    <name type="scientific">Rudanella paleaurantiibacter</name>
    <dbReference type="NCBI Taxonomy" id="2614655"/>
    <lineage>
        <taxon>Bacteria</taxon>
        <taxon>Pseudomonadati</taxon>
        <taxon>Bacteroidota</taxon>
        <taxon>Cytophagia</taxon>
        <taxon>Cytophagales</taxon>
        <taxon>Cytophagaceae</taxon>
        <taxon>Rudanella</taxon>
    </lineage>
</organism>